<evidence type="ECO:0000256" key="5">
    <source>
        <dbReference type="ARBA" id="ARBA00023136"/>
    </source>
</evidence>
<comment type="caution">
    <text evidence="8">The sequence shown here is derived from an EMBL/GenBank/DDBJ whole genome shotgun (WGS) entry which is preliminary data.</text>
</comment>
<evidence type="ECO:0000256" key="4">
    <source>
        <dbReference type="ARBA" id="ARBA00022989"/>
    </source>
</evidence>
<feature type="transmembrane region" description="Helical" evidence="6">
    <location>
        <begin position="31"/>
        <end position="52"/>
    </location>
</feature>
<comment type="subcellular location">
    <subcellularLocation>
        <location evidence="1">Membrane</location>
        <topology evidence="1">Multi-pass membrane protein</topology>
    </subcellularLocation>
</comment>
<sequence length="329" mass="34601">MPPARLRLKAGSSPRPVPLVIRRDPLSLRELSVLFSVCFVWGVHFVVIKLAVGVLPPIFYAGIRMVLVALILSPFLTWRKGEMGLVLVGGLCLGAFNYGLMFSGMKFAPASAAAIAIELNVPFSTLLAVMFLGDRPGWRRLFGIALAFAGVAVIALGGSEDGAGGEEAARIGLGIGLVAAGALSEATGAVIVKRTTAFKPHELLAWFALVGAVALMTMSFFLEEGQGAAWASADRTLIVGAILYSALGASLFGHTAYYWLLQRLPISMVAPAVLFTTVIAVFSSVFLLGDPFGPRMAAGGLMTLAGVGVVLFRNVKKQAKNKALLEPQG</sequence>
<feature type="domain" description="EamA" evidence="7">
    <location>
        <begin position="173"/>
        <end position="311"/>
    </location>
</feature>
<evidence type="ECO:0000256" key="3">
    <source>
        <dbReference type="ARBA" id="ARBA00022692"/>
    </source>
</evidence>
<dbReference type="GO" id="GO:0016020">
    <property type="term" value="C:membrane"/>
    <property type="evidence" value="ECO:0007669"/>
    <property type="project" value="UniProtKB-SubCell"/>
</dbReference>
<organism evidence="8 9">
    <name type="scientific">Hyphococcus luteus</name>
    <dbReference type="NCBI Taxonomy" id="2058213"/>
    <lineage>
        <taxon>Bacteria</taxon>
        <taxon>Pseudomonadati</taxon>
        <taxon>Pseudomonadota</taxon>
        <taxon>Alphaproteobacteria</taxon>
        <taxon>Parvularculales</taxon>
        <taxon>Parvularculaceae</taxon>
        <taxon>Hyphococcus</taxon>
    </lineage>
</organism>
<feature type="transmembrane region" description="Helical" evidence="6">
    <location>
        <begin position="203"/>
        <end position="222"/>
    </location>
</feature>
<accession>A0A2S7K9C5</accession>
<keyword evidence="3 6" id="KW-0812">Transmembrane</keyword>
<comment type="similarity">
    <text evidence="2">Belongs to the EamA transporter family.</text>
</comment>
<feature type="transmembrane region" description="Helical" evidence="6">
    <location>
        <begin position="268"/>
        <end position="289"/>
    </location>
</feature>
<evidence type="ECO:0000313" key="8">
    <source>
        <dbReference type="EMBL" id="PQA89105.1"/>
    </source>
</evidence>
<feature type="transmembrane region" description="Helical" evidence="6">
    <location>
        <begin position="141"/>
        <end position="159"/>
    </location>
</feature>
<proteinExistence type="inferred from homology"/>
<dbReference type="AlphaFoldDB" id="A0A2S7K9C5"/>
<evidence type="ECO:0000256" key="2">
    <source>
        <dbReference type="ARBA" id="ARBA00007362"/>
    </source>
</evidence>
<feature type="domain" description="EamA" evidence="7">
    <location>
        <begin position="32"/>
        <end position="155"/>
    </location>
</feature>
<dbReference type="SUPFAM" id="SSF103481">
    <property type="entry name" value="Multidrug resistance efflux transporter EmrE"/>
    <property type="match status" value="2"/>
</dbReference>
<evidence type="ECO:0000256" key="1">
    <source>
        <dbReference type="ARBA" id="ARBA00004141"/>
    </source>
</evidence>
<feature type="transmembrane region" description="Helical" evidence="6">
    <location>
        <begin position="107"/>
        <end position="129"/>
    </location>
</feature>
<dbReference type="Proteomes" id="UP000239504">
    <property type="component" value="Unassembled WGS sequence"/>
</dbReference>
<dbReference type="PANTHER" id="PTHR32322:SF2">
    <property type="entry name" value="EAMA DOMAIN-CONTAINING PROTEIN"/>
    <property type="match status" value="1"/>
</dbReference>
<feature type="transmembrane region" description="Helical" evidence="6">
    <location>
        <begin position="295"/>
        <end position="312"/>
    </location>
</feature>
<dbReference type="PANTHER" id="PTHR32322">
    <property type="entry name" value="INNER MEMBRANE TRANSPORTER"/>
    <property type="match status" value="1"/>
</dbReference>
<dbReference type="EMBL" id="PJCH01000003">
    <property type="protein sequence ID" value="PQA89105.1"/>
    <property type="molecule type" value="Genomic_DNA"/>
</dbReference>
<dbReference type="InterPro" id="IPR037185">
    <property type="entry name" value="EmrE-like"/>
</dbReference>
<keyword evidence="4 6" id="KW-1133">Transmembrane helix</keyword>
<keyword evidence="5 6" id="KW-0472">Membrane</keyword>
<evidence type="ECO:0000313" key="9">
    <source>
        <dbReference type="Proteomes" id="UP000239504"/>
    </source>
</evidence>
<feature type="transmembrane region" description="Helical" evidence="6">
    <location>
        <begin position="242"/>
        <end position="261"/>
    </location>
</feature>
<dbReference type="Gene3D" id="1.10.3730.20">
    <property type="match status" value="1"/>
</dbReference>
<evidence type="ECO:0000256" key="6">
    <source>
        <dbReference type="SAM" id="Phobius"/>
    </source>
</evidence>
<evidence type="ECO:0000259" key="7">
    <source>
        <dbReference type="Pfam" id="PF00892"/>
    </source>
</evidence>
<name>A0A2S7K9C5_9PROT</name>
<dbReference type="InterPro" id="IPR050638">
    <property type="entry name" value="AA-Vitamin_Transporters"/>
</dbReference>
<protein>
    <recommendedName>
        <fullName evidence="7">EamA domain-containing protein</fullName>
    </recommendedName>
</protein>
<reference evidence="8 9" key="1">
    <citation type="submission" date="2017-12" db="EMBL/GenBank/DDBJ databases">
        <authorList>
            <person name="Hurst M.R.H."/>
        </authorList>
    </citation>
    <scope>NUCLEOTIDE SEQUENCE [LARGE SCALE GENOMIC DNA]</scope>
    <source>
        <strain evidence="8 9">SY-3-19</strain>
    </source>
</reference>
<gene>
    <name evidence="8" type="ORF">CW354_03930</name>
</gene>
<feature type="transmembrane region" description="Helical" evidence="6">
    <location>
        <begin position="171"/>
        <end position="191"/>
    </location>
</feature>
<feature type="transmembrane region" description="Helical" evidence="6">
    <location>
        <begin position="58"/>
        <end position="76"/>
    </location>
</feature>
<feature type="transmembrane region" description="Helical" evidence="6">
    <location>
        <begin position="83"/>
        <end position="101"/>
    </location>
</feature>
<dbReference type="Pfam" id="PF00892">
    <property type="entry name" value="EamA"/>
    <property type="match status" value="2"/>
</dbReference>
<keyword evidence="9" id="KW-1185">Reference proteome</keyword>
<dbReference type="InterPro" id="IPR000620">
    <property type="entry name" value="EamA_dom"/>
</dbReference>